<evidence type="ECO:0000313" key="5">
    <source>
        <dbReference type="EMBL" id="GHE99655.1"/>
    </source>
</evidence>
<dbReference type="Pfam" id="PF09972">
    <property type="entry name" value="DUF2207"/>
    <property type="match status" value="1"/>
</dbReference>
<dbReference type="EMBL" id="BNBI01000005">
    <property type="protein sequence ID" value="GHE99655.1"/>
    <property type="molecule type" value="Genomic_DNA"/>
</dbReference>
<dbReference type="Pfam" id="PF20990">
    <property type="entry name" value="DUF2207_C"/>
    <property type="match status" value="1"/>
</dbReference>
<name>A0A919ACS1_9ACTN</name>
<dbReference type="InterPro" id="IPR018702">
    <property type="entry name" value="DUF2207"/>
</dbReference>
<accession>A0A919ACS1</accession>
<feature type="domain" description="DUF2207" evidence="3">
    <location>
        <begin position="45"/>
        <end position="219"/>
    </location>
</feature>
<evidence type="ECO:0008006" key="7">
    <source>
        <dbReference type="Google" id="ProtNLM"/>
    </source>
</evidence>
<gene>
    <name evidence="5" type="ORF">GCM10018772_25110</name>
</gene>
<dbReference type="InterPro" id="IPR048389">
    <property type="entry name" value="YciQ-like_C"/>
</dbReference>
<proteinExistence type="predicted"/>
<dbReference type="RefSeq" id="WP_190204286.1">
    <property type="nucleotide sequence ID" value="NZ_BNBI01000005.1"/>
</dbReference>
<sequence>MSTAVTEAQEVRRRRRWRVGLLFVLAAVLGIAAAMCAGLASSESVARLWVQAQLARDGSARVTEVIDYDFGTDSRHGIYRDVPGLDAEDAEDVEVAVTMDGKPVFHEVVPYGGNGGETRIRIGDPDRTVSGSHRYRVVYRLPDVAPGGKLAWNAVGTGWDVPLDDVELHVTGAHAFDAPGCVSGRRASRTACDIDRPRPGHLAATFDHLDARHGVTVSAASGAALATVPPAPAEPTGAVRGHGRPGLLQVLFLTAGTVLLGGFLAEWSQRLAGREPLWKNDPTSSTASVGDSTRRVDVTRLAALAPDTSAPPAQLTPAQGGYLLNSVNPRYRTAWLLTAAQDGHLALDDNESHPTLTRGTSRQEVTRDDEDVREVLDRMFAGRNAVTLGVSYDRRFTEGWDRIGLVMNRWSHESGLVDRRSAALSSKLSSAATVLLLVGLIGVVVAGIGAGRPWSAWPVLLPAAAALAGAGLMLTGASEEVFTRTAEGNALWLRVEGFRRYLAAAQEAEVRAAADAGVLDLYTAWAVSLGEAERWSAAVERATSVPLVPAAYRSGSSLLTPLLWLAVVHAVTSSTSRVSVPGTSSASFTSNPGGDGSSVGDGAGGGGGGSW</sequence>
<keyword evidence="2" id="KW-1133">Transmembrane helix</keyword>
<dbReference type="Proteomes" id="UP000630718">
    <property type="component" value="Unassembled WGS sequence"/>
</dbReference>
<keyword evidence="2" id="KW-0472">Membrane</keyword>
<feature type="transmembrane region" description="Helical" evidence="2">
    <location>
        <begin position="246"/>
        <end position="265"/>
    </location>
</feature>
<dbReference type="AlphaFoldDB" id="A0A919ACS1"/>
<evidence type="ECO:0000313" key="6">
    <source>
        <dbReference type="Proteomes" id="UP000630718"/>
    </source>
</evidence>
<feature type="transmembrane region" description="Helical" evidence="2">
    <location>
        <begin position="454"/>
        <end position="474"/>
    </location>
</feature>
<evidence type="ECO:0000256" key="1">
    <source>
        <dbReference type="SAM" id="MobiDB-lite"/>
    </source>
</evidence>
<evidence type="ECO:0000259" key="4">
    <source>
        <dbReference type="Pfam" id="PF20990"/>
    </source>
</evidence>
<feature type="compositionally biased region" description="Polar residues" evidence="1">
    <location>
        <begin position="577"/>
        <end position="592"/>
    </location>
</feature>
<evidence type="ECO:0000256" key="2">
    <source>
        <dbReference type="SAM" id="Phobius"/>
    </source>
</evidence>
<reference evidence="5" key="1">
    <citation type="journal article" date="2014" name="Int. J. Syst. Evol. Microbiol.">
        <title>Complete genome sequence of Corynebacterium casei LMG S-19264T (=DSM 44701T), isolated from a smear-ripened cheese.</title>
        <authorList>
            <consortium name="US DOE Joint Genome Institute (JGI-PGF)"/>
            <person name="Walter F."/>
            <person name="Albersmeier A."/>
            <person name="Kalinowski J."/>
            <person name="Ruckert C."/>
        </authorList>
    </citation>
    <scope>NUCLEOTIDE SEQUENCE</scope>
    <source>
        <strain evidence="5">JCM 4477</strain>
    </source>
</reference>
<feature type="region of interest" description="Disordered" evidence="1">
    <location>
        <begin position="577"/>
        <end position="611"/>
    </location>
</feature>
<protein>
    <recommendedName>
        <fullName evidence="7">DUF2207 domain-containing protein</fullName>
    </recommendedName>
</protein>
<keyword evidence="2" id="KW-0812">Transmembrane</keyword>
<reference evidence="5" key="2">
    <citation type="submission" date="2020-09" db="EMBL/GenBank/DDBJ databases">
        <authorList>
            <person name="Sun Q."/>
            <person name="Ohkuma M."/>
        </authorList>
    </citation>
    <scope>NUCLEOTIDE SEQUENCE</scope>
    <source>
        <strain evidence="5">JCM 4477</strain>
    </source>
</reference>
<feature type="domain" description="Predicted membrane protein YciQ-like C-terminal" evidence="4">
    <location>
        <begin position="310"/>
        <end position="537"/>
    </location>
</feature>
<evidence type="ECO:0000259" key="3">
    <source>
        <dbReference type="Pfam" id="PF09972"/>
    </source>
</evidence>
<feature type="compositionally biased region" description="Gly residues" evidence="1">
    <location>
        <begin position="593"/>
        <end position="611"/>
    </location>
</feature>
<organism evidence="5 6">
    <name type="scientific">Streptomyces fumanus</name>
    <dbReference type="NCBI Taxonomy" id="67302"/>
    <lineage>
        <taxon>Bacteria</taxon>
        <taxon>Bacillati</taxon>
        <taxon>Actinomycetota</taxon>
        <taxon>Actinomycetes</taxon>
        <taxon>Kitasatosporales</taxon>
        <taxon>Streptomycetaceae</taxon>
        <taxon>Streptomyces</taxon>
    </lineage>
</organism>
<comment type="caution">
    <text evidence="5">The sequence shown here is derived from an EMBL/GenBank/DDBJ whole genome shotgun (WGS) entry which is preliminary data.</text>
</comment>
<keyword evidence="6" id="KW-1185">Reference proteome</keyword>
<feature type="transmembrane region" description="Helical" evidence="2">
    <location>
        <begin position="428"/>
        <end position="448"/>
    </location>
</feature>